<sequence>MKKNQYLKAFAAFGLAAVLFTSCGDVPQAEIDQATLAINEAKAAGAEVYATESYLALEDSMKAVIETIEAQKTKLFKNFTASKASLASVAQLATMVKQETETTKEELKNQIQAEIAEVKSLIEANKQLITEAPKGKEGTTALLAIQGELSTIEGTVSESGSLFEKGEYLASLDLTKAAKEKAAAINTELQDVIAKYKANTKAKRG</sequence>
<organism evidence="3 4">
    <name type="scientific">Marinoscillum luteum</name>
    <dbReference type="NCBI Taxonomy" id="861051"/>
    <lineage>
        <taxon>Bacteria</taxon>
        <taxon>Pseudomonadati</taxon>
        <taxon>Bacteroidota</taxon>
        <taxon>Cytophagia</taxon>
        <taxon>Cytophagales</taxon>
        <taxon>Reichenbachiellaceae</taxon>
        <taxon>Marinoscillum</taxon>
    </lineage>
</organism>
<proteinExistence type="predicted"/>
<evidence type="ECO:0008006" key="5">
    <source>
        <dbReference type="Google" id="ProtNLM"/>
    </source>
</evidence>
<keyword evidence="1" id="KW-0175">Coiled coil</keyword>
<keyword evidence="4" id="KW-1185">Reference proteome</keyword>
<dbReference type="PROSITE" id="PS51257">
    <property type="entry name" value="PROKAR_LIPOPROTEIN"/>
    <property type="match status" value="1"/>
</dbReference>
<dbReference type="Proteomes" id="UP001610063">
    <property type="component" value="Unassembled WGS sequence"/>
</dbReference>
<feature type="chain" id="PRO_5046088323" description="DUF4398 domain-containing protein" evidence="2">
    <location>
        <begin position="25"/>
        <end position="205"/>
    </location>
</feature>
<reference evidence="3 4" key="1">
    <citation type="journal article" date="2013" name="Int. J. Syst. Evol. Microbiol.">
        <title>Marinoscillum luteum sp. nov., isolated from marine sediment.</title>
        <authorList>
            <person name="Cha I.T."/>
            <person name="Park S.J."/>
            <person name="Kim S.J."/>
            <person name="Kim J.G."/>
            <person name="Jung M.Y."/>
            <person name="Shin K.S."/>
            <person name="Kwon K.K."/>
            <person name="Yang S.H."/>
            <person name="Seo Y.S."/>
            <person name="Rhee S.K."/>
        </authorList>
    </citation>
    <scope>NUCLEOTIDE SEQUENCE [LARGE SCALE GENOMIC DNA]</scope>
    <source>
        <strain evidence="3 4">KCTC 23939</strain>
    </source>
</reference>
<gene>
    <name evidence="3" type="ORF">ACHKAR_13580</name>
</gene>
<evidence type="ECO:0000313" key="4">
    <source>
        <dbReference type="Proteomes" id="UP001610063"/>
    </source>
</evidence>
<feature type="signal peptide" evidence="2">
    <location>
        <begin position="1"/>
        <end position="24"/>
    </location>
</feature>
<feature type="coiled-coil region" evidence="1">
    <location>
        <begin position="90"/>
        <end position="124"/>
    </location>
</feature>
<dbReference type="RefSeq" id="WP_395417832.1">
    <property type="nucleotide sequence ID" value="NZ_JBIPKE010000017.1"/>
</dbReference>
<dbReference type="EMBL" id="JBIPKE010000017">
    <property type="protein sequence ID" value="MFH6984478.1"/>
    <property type="molecule type" value="Genomic_DNA"/>
</dbReference>
<evidence type="ECO:0000256" key="2">
    <source>
        <dbReference type="SAM" id="SignalP"/>
    </source>
</evidence>
<accession>A0ABW7NAC3</accession>
<evidence type="ECO:0000313" key="3">
    <source>
        <dbReference type="EMBL" id="MFH6984478.1"/>
    </source>
</evidence>
<comment type="caution">
    <text evidence="3">The sequence shown here is derived from an EMBL/GenBank/DDBJ whole genome shotgun (WGS) entry which is preliminary data.</text>
</comment>
<protein>
    <recommendedName>
        <fullName evidence="5">DUF4398 domain-containing protein</fullName>
    </recommendedName>
</protein>
<evidence type="ECO:0000256" key="1">
    <source>
        <dbReference type="SAM" id="Coils"/>
    </source>
</evidence>
<name>A0ABW7NAC3_9BACT</name>
<keyword evidence="2" id="KW-0732">Signal</keyword>